<reference evidence="2" key="1">
    <citation type="journal article" date="2019" name="Int. J. Syst. Evol. Microbiol.">
        <title>The Global Catalogue of Microorganisms (GCM) 10K type strain sequencing project: providing services to taxonomists for standard genome sequencing and annotation.</title>
        <authorList>
            <consortium name="The Broad Institute Genomics Platform"/>
            <consortium name="The Broad Institute Genome Sequencing Center for Infectious Disease"/>
            <person name="Wu L."/>
            <person name="Ma J."/>
        </authorList>
    </citation>
    <scope>NUCLEOTIDE SEQUENCE [LARGE SCALE GENOMIC DNA]</scope>
    <source>
        <strain evidence="2">JCM 12165</strain>
    </source>
</reference>
<organism evidence="1 2">
    <name type="scientific">Pseudonocardia aurantiaca</name>
    <dbReference type="NCBI Taxonomy" id="75290"/>
    <lineage>
        <taxon>Bacteria</taxon>
        <taxon>Bacillati</taxon>
        <taxon>Actinomycetota</taxon>
        <taxon>Actinomycetes</taxon>
        <taxon>Pseudonocardiales</taxon>
        <taxon>Pseudonocardiaceae</taxon>
        <taxon>Pseudonocardia</taxon>
    </lineage>
</organism>
<gene>
    <name evidence="1" type="ORF">ACFSCY_16120</name>
</gene>
<name>A0ABW4FM41_9PSEU</name>
<accession>A0ABW4FM41</accession>
<evidence type="ECO:0000313" key="1">
    <source>
        <dbReference type="EMBL" id="MFD1530969.1"/>
    </source>
</evidence>
<dbReference type="Proteomes" id="UP001597145">
    <property type="component" value="Unassembled WGS sequence"/>
</dbReference>
<evidence type="ECO:0000313" key="2">
    <source>
        <dbReference type="Proteomes" id="UP001597145"/>
    </source>
</evidence>
<keyword evidence="2" id="KW-1185">Reference proteome</keyword>
<proteinExistence type="predicted"/>
<comment type="caution">
    <text evidence="1">The sequence shown here is derived from an EMBL/GenBank/DDBJ whole genome shotgun (WGS) entry which is preliminary data.</text>
</comment>
<protein>
    <submittedName>
        <fullName evidence="1">Uncharacterized protein</fullName>
    </submittedName>
</protein>
<sequence length="69" mass="7215">MFVRATRRWTPLGADEVGTAATVALLNLDPRRGHAGAGKLLDNTVSRSGVVMGTYEPAGELVTGSFALD</sequence>
<dbReference type="EMBL" id="JBHUCP010000009">
    <property type="protein sequence ID" value="MFD1530969.1"/>
    <property type="molecule type" value="Genomic_DNA"/>
</dbReference>
<dbReference type="RefSeq" id="WP_343971040.1">
    <property type="nucleotide sequence ID" value="NZ_BAAAJG010000002.1"/>
</dbReference>